<accession>T0ZEK1</accession>
<reference evidence="2" key="2">
    <citation type="journal article" date="2014" name="ISME J.">
        <title>Microbial stratification in low pH oxic and suboxic macroscopic growths along an acid mine drainage.</title>
        <authorList>
            <person name="Mendez-Garcia C."/>
            <person name="Mesa V."/>
            <person name="Sprenger R.R."/>
            <person name="Richter M."/>
            <person name="Diez M.S."/>
            <person name="Solano J."/>
            <person name="Bargiela R."/>
            <person name="Golyshina O.V."/>
            <person name="Manteca A."/>
            <person name="Ramos J.L."/>
            <person name="Gallego J.R."/>
            <person name="Llorente I."/>
            <person name="Martins Dos Santos V.A."/>
            <person name="Jensen O.N."/>
            <person name="Pelaez A.I."/>
            <person name="Sanchez J."/>
            <person name="Ferrer M."/>
        </authorList>
    </citation>
    <scope>NUCLEOTIDE SEQUENCE</scope>
</reference>
<keyword evidence="1" id="KW-0560">Oxidoreductase</keyword>
<proteinExistence type="predicted"/>
<gene>
    <name evidence="2" type="ORF">B1B_19214</name>
</gene>
<evidence type="ECO:0000313" key="2">
    <source>
        <dbReference type="EMBL" id="EQD27279.1"/>
    </source>
</evidence>
<dbReference type="InterPro" id="IPR029041">
    <property type="entry name" value="FAD-linked_oxidoreductase-like"/>
</dbReference>
<protein>
    <recommendedName>
        <fullName evidence="3">Methylenetetrahydrofolate reductase (NAD(P)H)</fullName>
    </recommendedName>
</protein>
<sequence>MSSLLDRLDHYPLLFEPVPPARRVAASSVERVVDDLVRSLQGISRLCAVNVPEVLEENHDGQPFYRTADPRDFAVRLGARLGLDPIVNKVVVHLASRGAFRRWAQETVHARGIRNVVLVGGSSRLRRYAGPSVVEASGILNHLYRTHDVREGLVGNVSLPSREGEAERLFTKTLCGGRFSTTQILFDTGELEPLLAGYDRLCREFEVPAATIIVSVAPISDLHDLEFVRWLGATVPPSVEERLLRGGSAEAQRQSIALALRVWHQALAFRRRRRLKVPLGVNVEQLSHHNLSAAVAMAQAMARALPGG</sequence>
<reference evidence="2" key="1">
    <citation type="submission" date="2013-08" db="EMBL/GenBank/DDBJ databases">
        <authorList>
            <person name="Mendez C."/>
            <person name="Richter M."/>
            <person name="Ferrer M."/>
            <person name="Sanchez J."/>
        </authorList>
    </citation>
    <scope>NUCLEOTIDE SEQUENCE</scope>
</reference>
<name>T0ZEK1_9ZZZZ</name>
<dbReference type="AlphaFoldDB" id="T0ZEK1"/>
<dbReference type="EMBL" id="AUZY01012904">
    <property type="protein sequence ID" value="EQD27279.1"/>
    <property type="molecule type" value="Genomic_DNA"/>
</dbReference>
<evidence type="ECO:0000256" key="1">
    <source>
        <dbReference type="ARBA" id="ARBA00023002"/>
    </source>
</evidence>
<dbReference type="GO" id="GO:0016491">
    <property type="term" value="F:oxidoreductase activity"/>
    <property type="evidence" value="ECO:0007669"/>
    <property type="project" value="UniProtKB-KW"/>
</dbReference>
<evidence type="ECO:0008006" key="3">
    <source>
        <dbReference type="Google" id="ProtNLM"/>
    </source>
</evidence>
<dbReference type="Gene3D" id="3.20.20.220">
    <property type="match status" value="1"/>
</dbReference>
<dbReference type="SUPFAM" id="SSF51730">
    <property type="entry name" value="FAD-linked oxidoreductase"/>
    <property type="match status" value="1"/>
</dbReference>
<organism evidence="2">
    <name type="scientific">mine drainage metagenome</name>
    <dbReference type="NCBI Taxonomy" id="410659"/>
    <lineage>
        <taxon>unclassified sequences</taxon>
        <taxon>metagenomes</taxon>
        <taxon>ecological metagenomes</taxon>
    </lineage>
</organism>
<comment type="caution">
    <text evidence="2">The sequence shown here is derived from an EMBL/GenBank/DDBJ whole genome shotgun (WGS) entry which is preliminary data.</text>
</comment>